<evidence type="ECO:0000313" key="2">
    <source>
        <dbReference type="EMBL" id="ACB36381.1"/>
    </source>
</evidence>
<dbReference type="eggNOG" id="ENOG50341N5">
    <property type="taxonomic scope" value="Bacteria"/>
</dbReference>
<sequence length="298" mass="32164" precursor="true">MNRPRARVATALATAALLLLAAAPARADDTPGLRIQLEQKIRLVSTLIADSPAAQRIRSSGNLEAMAHLDEGRVHHALATDLLARGDLSGARSAVDEALQHLSKARRLVPDGPARQAAARQRYEQLLASLERLMDAWRARADIHADDDGQDLAAAQGFVGMARQQAQEGRLDDANRSLAQAERHVLAGMNRTLHATTLDYTLRSTSPAEEFQNELARHRGFVDLLPLAVRDLRPSAEARVLIDRYGEASRALEAQALAQFKAGETTQALESLRNATLYLQRALSAAGLAAPPPTGITP</sequence>
<dbReference type="AlphaFoldDB" id="B1XXR2"/>
<protein>
    <submittedName>
        <fullName evidence="2">Tetratricopeptide TPR_4</fullName>
    </submittedName>
</protein>
<gene>
    <name evidence="2" type="ordered locus">Lcho_4129</name>
</gene>
<feature type="chain" id="PRO_5002771000" evidence="1">
    <location>
        <begin position="28"/>
        <end position="298"/>
    </location>
</feature>
<organism evidence="2 3">
    <name type="scientific">Leptothrix cholodnii (strain ATCC 51168 / LMG 8142 / SP-6)</name>
    <name type="common">Leptothrix discophora (strain SP-6)</name>
    <dbReference type="NCBI Taxonomy" id="395495"/>
    <lineage>
        <taxon>Bacteria</taxon>
        <taxon>Pseudomonadati</taxon>
        <taxon>Pseudomonadota</taxon>
        <taxon>Betaproteobacteria</taxon>
        <taxon>Burkholderiales</taxon>
        <taxon>Sphaerotilaceae</taxon>
        <taxon>Leptothrix</taxon>
    </lineage>
</organism>
<dbReference type="KEGG" id="lch:Lcho_4129"/>
<keyword evidence="1" id="KW-0732">Signal</keyword>
<evidence type="ECO:0000256" key="1">
    <source>
        <dbReference type="SAM" id="SignalP"/>
    </source>
</evidence>
<proteinExistence type="predicted"/>
<keyword evidence="3" id="KW-1185">Reference proteome</keyword>
<dbReference type="Proteomes" id="UP000001693">
    <property type="component" value="Chromosome"/>
</dbReference>
<dbReference type="EMBL" id="CP001013">
    <property type="protein sequence ID" value="ACB36381.1"/>
    <property type="molecule type" value="Genomic_DNA"/>
</dbReference>
<accession>B1XXR2</accession>
<evidence type="ECO:0000313" key="3">
    <source>
        <dbReference type="Proteomes" id="UP000001693"/>
    </source>
</evidence>
<dbReference type="OrthoDB" id="9153615at2"/>
<dbReference type="STRING" id="395495.Lcho_4129"/>
<reference evidence="2 3" key="1">
    <citation type="submission" date="2008-03" db="EMBL/GenBank/DDBJ databases">
        <title>Complete sequence of Leptothrix cholodnii SP-6.</title>
        <authorList>
            <consortium name="US DOE Joint Genome Institute"/>
            <person name="Copeland A."/>
            <person name="Lucas S."/>
            <person name="Lapidus A."/>
            <person name="Glavina del Rio T."/>
            <person name="Dalin E."/>
            <person name="Tice H."/>
            <person name="Bruce D."/>
            <person name="Goodwin L."/>
            <person name="Pitluck S."/>
            <person name="Chertkov O."/>
            <person name="Brettin T."/>
            <person name="Detter J.C."/>
            <person name="Han C."/>
            <person name="Kuske C.R."/>
            <person name="Schmutz J."/>
            <person name="Larimer F."/>
            <person name="Land M."/>
            <person name="Hauser L."/>
            <person name="Kyrpides N."/>
            <person name="Lykidis A."/>
            <person name="Emerson D."/>
            <person name="Richardson P."/>
        </authorList>
    </citation>
    <scope>NUCLEOTIDE SEQUENCE [LARGE SCALE GENOMIC DNA]</scope>
    <source>
        <strain evidence="3">ATCC 51168 / LMG 8142 / SP-6</strain>
    </source>
</reference>
<name>B1XXR2_LEPCP</name>
<dbReference type="RefSeq" id="WP_012349124.1">
    <property type="nucleotide sequence ID" value="NC_010524.1"/>
</dbReference>
<feature type="signal peptide" evidence="1">
    <location>
        <begin position="1"/>
        <end position="27"/>
    </location>
</feature>
<dbReference type="HOGENOM" id="CLU_933159_0_0_4"/>